<gene>
    <name evidence="2" type="ORF">BGZ97_005009</name>
</gene>
<dbReference type="Proteomes" id="UP000823405">
    <property type="component" value="Unassembled WGS sequence"/>
</dbReference>
<keyword evidence="3" id="KW-1185">Reference proteome</keyword>
<dbReference type="AlphaFoldDB" id="A0A9P6RL35"/>
<keyword evidence="1" id="KW-1133">Transmembrane helix</keyword>
<protein>
    <submittedName>
        <fullName evidence="2">Uncharacterized protein</fullName>
    </submittedName>
</protein>
<feature type="transmembrane region" description="Helical" evidence="1">
    <location>
        <begin position="119"/>
        <end position="143"/>
    </location>
</feature>
<keyword evidence="1" id="KW-0812">Transmembrane</keyword>
<proteinExistence type="predicted"/>
<organism evidence="2 3">
    <name type="scientific">Linnemannia gamsii</name>
    <dbReference type="NCBI Taxonomy" id="64522"/>
    <lineage>
        <taxon>Eukaryota</taxon>
        <taxon>Fungi</taxon>
        <taxon>Fungi incertae sedis</taxon>
        <taxon>Mucoromycota</taxon>
        <taxon>Mortierellomycotina</taxon>
        <taxon>Mortierellomycetes</taxon>
        <taxon>Mortierellales</taxon>
        <taxon>Mortierellaceae</taxon>
        <taxon>Linnemannia</taxon>
    </lineage>
</organism>
<evidence type="ECO:0000313" key="3">
    <source>
        <dbReference type="Proteomes" id="UP000823405"/>
    </source>
</evidence>
<evidence type="ECO:0000313" key="2">
    <source>
        <dbReference type="EMBL" id="KAG0322676.1"/>
    </source>
</evidence>
<sequence length="159" mass="17860">MNLDSNLVHRDFAGALFLATIASITQKIGARAISIHEALLRIKPYASPWLATHIERILRNLEEIPNAGGEAFATGILQREFQYRLQDISEYQKLDLALLTVAQYILRETPKRIQRTATLIRYSLSCATVVIMMGLYFGLLGMIHEFQASAAMQNIILSP</sequence>
<accession>A0A9P6RL35</accession>
<comment type="caution">
    <text evidence="2">The sequence shown here is derived from an EMBL/GenBank/DDBJ whole genome shotgun (WGS) entry which is preliminary data.</text>
</comment>
<dbReference type="EMBL" id="JAAAIN010000023">
    <property type="protein sequence ID" value="KAG0322676.1"/>
    <property type="molecule type" value="Genomic_DNA"/>
</dbReference>
<keyword evidence="1" id="KW-0472">Membrane</keyword>
<name>A0A9P6RL35_9FUNG</name>
<reference evidence="2" key="1">
    <citation type="journal article" date="2020" name="Fungal Divers.">
        <title>Resolving the Mortierellaceae phylogeny through synthesis of multi-gene phylogenetics and phylogenomics.</title>
        <authorList>
            <person name="Vandepol N."/>
            <person name="Liber J."/>
            <person name="Desiro A."/>
            <person name="Na H."/>
            <person name="Kennedy M."/>
            <person name="Barry K."/>
            <person name="Grigoriev I.V."/>
            <person name="Miller A.N."/>
            <person name="O'Donnell K."/>
            <person name="Stajich J.E."/>
            <person name="Bonito G."/>
        </authorList>
    </citation>
    <scope>NUCLEOTIDE SEQUENCE</scope>
    <source>
        <strain evidence="2">NVP60</strain>
    </source>
</reference>
<evidence type="ECO:0000256" key="1">
    <source>
        <dbReference type="SAM" id="Phobius"/>
    </source>
</evidence>